<dbReference type="GO" id="GO:0000976">
    <property type="term" value="F:transcription cis-regulatory region binding"/>
    <property type="evidence" value="ECO:0007669"/>
    <property type="project" value="TreeGrafter"/>
</dbReference>
<dbReference type="PANTHER" id="PTHR30055">
    <property type="entry name" value="HTH-TYPE TRANSCRIPTIONAL REGULATOR RUTR"/>
    <property type="match status" value="1"/>
</dbReference>
<dbReference type="STRING" id="928724.SacglDRAFT_02803"/>
<dbReference type="HOGENOM" id="CLU_069543_0_1_11"/>
<keyword evidence="1" id="KW-0805">Transcription regulation</keyword>
<dbReference type="Gene3D" id="1.10.357.10">
    <property type="entry name" value="Tetracycline Repressor, domain 2"/>
    <property type="match status" value="1"/>
</dbReference>
<sequence length="260" mass="29356">MQLTVFVDRTDMATNGESPLRTRLRLWTTSPRPARGPAPSYTREQIADAAIAIADSEGLDAVTMRRVATELGTGAMSLYRYVANKESLIELVADRMYARQEWPEPTGRWRRDLRKLAHAYRDVLRAHPWLLRVWGSRPVLGPNALRYFERSLELVDGLGLDIDEMMETVLLVGTWTVGHVRQELDLAEVFGAEPDAEEAERALDAYVRKIADSGEYPYFTRFVTESLLSRLDAEALFDRALDRLLTGIEATVADRGGTRS</sequence>
<evidence type="ECO:0000259" key="5">
    <source>
        <dbReference type="PROSITE" id="PS50977"/>
    </source>
</evidence>
<dbReference type="EMBL" id="CM001484">
    <property type="protein sequence ID" value="EIE99688.1"/>
    <property type="molecule type" value="Genomic_DNA"/>
</dbReference>
<keyword evidence="7" id="KW-1185">Reference proteome</keyword>
<dbReference type="Proteomes" id="UP000005087">
    <property type="component" value="Chromosome"/>
</dbReference>
<gene>
    <name evidence="6" type="ORF">SacglDRAFT_02803</name>
</gene>
<dbReference type="Pfam" id="PF00440">
    <property type="entry name" value="TetR_N"/>
    <property type="match status" value="1"/>
</dbReference>
<dbReference type="SUPFAM" id="SSF46689">
    <property type="entry name" value="Homeodomain-like"/>
    <property type="match status" value="1"/>
</dbReference>
<evidence type="ECO:0000256" key="1">
    <source>
        <dbReference type="ARBA" id="ARBA00023015"/>
    </source>
</evidence>
<evidence type="ECO:0000313" key="6">
    <source>
        <dbReference type="EMBL" id="EIE99688.1"/>
    </source>
</evidence>
<keyword evidence="2 4" id="KW-0238">DNA-binding</keyword>
<reference evidence="7" key="2">
    <citation type="submission" date="2012-01" db="EMBL/GenBank/DDBJ databases">
        <title>Noncontiguous Finished sequence of chromosome of Saccharomonospora glauca K62.</title>
        <authorList>
            <consortium name="US DOE Joint Genome Institute"/>
            <person name="Lucas S."/>
            <person name="Han J."/>
            <person name="Lapidus A."/>
            <person name="Cheng J.-F."/>
            <person name="Goodwin L."/>
            <person name="Pitluck S."/>
            <person name="Peters L."/>
            <person name="Mikhailova N."/>
            <person name="Held B."/>
            <person name="Detter J.C."/>
            <person name="Han C."/>
            <person name="Tapia R."/>
            <person name="Land M."/>
            <person name="Hauser L."/>
            <person name="Kyrpides N."/>
            <person name="Ivanova N."/>
            <person name="Pagani I."/>
            <person name="Brambilla E.-M."/>
            <person name="Klenk H.-P."/>
            <person name="Woyke T."/>
        </authorList>
    </citation>
    <scope>NUCLEOTIDE SEQUENCE [LARGE SCALE GENOMIC DNA]</scope>
    <source>
        <strain evidence="7">K62</strain>
    </source>
</reference>
<feature type="domain" description="HTH tetR-type" evidence="5">
    <location>
        <begin position="40"/>
        <end position="100"/>
    </location>
</feature>
<dbReference type="AlphaFoldDB" id="I1D414"/>
<evidence type="ECO:0000313" key="7">
    <source>
        <dbReference type="Proteomes" id="UP000005087"/>
    </source>
</evidence>
<keyword evidence="3" id="KW-0804">Transcription</keyword>
<protein>
    <submittedName>
        <fullName evidence="6">Transcriptional regulator</fullName>
    </submittedName>
</protein>
<dbReference type="Gene3D" id="1.10.10.60">
    <property type="entry name" value="Homeodomain-like"/>
    <property type="match status" value="1"/>
</dbReference>
<dbReference type="PANTHER" id="PTHR30055:SF151">
    <property type="entry name" value="TRANSCRIPTIONAL REGULATORY PROTEIN"/>
    <property type="match status" value="1"/>
</dbReference>
<dbReference type="InterPro" id="IPR036271">
    <property type="entry name" value="Tet_transcr_reg_TetR-rel_C_sf"/>
</dbReference>
<dbReference type="GO" id="GO:0003700">
    <property type="term" value="F:DNA-binding transcription factor activity"/>
    <property type="evidence" value="ECO:0007669"/>
    <property type="project" value="TreeGrafter"/>
</dbReference>
<accession>I1D414</accession>
<reference evidence="6 7" key="1">
    <citation type="submission" date="2011-09" db="EMBL/GenBank/DDBJ databases">
        <authorList>
            <consortium name="US DOE Joint Genome Institute (JGI-PGF)"/>
            <person name="Lucas S."/>
            <person name="Han J."/>
            <person name="Lapidus A."/>
            <person name="Cheng J.-F."/>
            <person name="Goodwin L."/>
            <person name="Pitluck S."/>
            <person name="Peters L."/>
            <person name="Land M.L."/>
            <person name="Hauser L."/>
            <person name="Brambilla E."/>
            <person name="Klenk H.-P."/>
            <person name="Woyke T.J."/>
        </authorList>
    </citation>
    <scope>NUCLEOTIDE SEQUENCE [LARGE SCALE GENOMIC DNA]</scope>
    <source>
        <strain evidence="6 7">K62</strain>
    </source>
</reference>
<evidence type="ECO:0000256" key="3">
    <source>
        <dbReference type="ARBA" id="ARBA00023163"/>
    </source>
</evidence>
<dbReference type="SUPFAM" id="SSF48498">
    <property type="entry name" value="Tetracyclin repressor-like, C-terminal domain"/>
    <property type="match status" value="1"/>
</dbReference>
<dbReference type="InterPro" id="IPR009057">
    <property type="entry name" value="Homeodomain-like_sf"/>
</dbReference>
<dbReference type="PROSITE" id="PS50977">
    <property type="entry name" value="HTH_TETR_2"/>
    <property type="match status" value="1"/>
</dbReference>
<dbReference type="InterPro" id="IPR004111">
    <property type="entry name" value="Repressor_TetR_C"/>
</dbReference>
<name>I1D414_9PSEU</name>
<feature type="DNA-binding region" description="H-T-H motif" evidence="4">
    <location>
        <begin position="63"/>
        <end position="82"/>
    </location>
</feature>
<proteinExistence type="predicted"/>
<dbReference type="Pfam" id="PF02909">
    <property type="entry name" value="TetR_C_1"/>
    <property type="match status" value="1"/>
</dbReference>
<evidence type="ECO:0000256" key="2">
    <source>
        <dbReference type="ARBA" id="ARBA00023125"/>
    </source>
</evidence>
<organism evidence="6 7">
    <name type="scientific">Saccharomonospora glauca K62</name>
    <dbReference type="NCBI Taxonomy" id="928724"/>
    <lineage>
        <taxon>Bacteria</taxon>
        <taxon>Bacillati</taxon>
        <taxon>Actinomycetota</taxon>
        <taxon>Actinomycetes</taxon>
        <taxon>Pseudonocardiales</taxon>
        <taxon>Pseudonocardiaceae</taxon>
        <taxon>Saccharomonospora</taxon>
    </lineage>
</organism>
<dbReference type="InterPro" id="IPR050109">
    <property type="entry name" value="HTH-type_TetR-like_transc_reg"/>
</dbReference>
<evidence type="ECO:0000256" key="4">
    <source>
        <dbReference type="PROSITE-ProRule" id="PRU00335"/>
    </source>
</evidence>
<dbReference type="GO" id="GO:0045892">
    <property type="term" value="P:negative regulation of DNA-templated transcription"/>
    <property type="evidence" value="ECO:0007669"/>
    <property type="project" value="InterPro"/>
</dbReference>
<dbReference type="eggNOG" id="COG1309">
    <property type="taxonomic scope" value="Bacteria"/>
</dbReference>
<dbReference type="InterPro" id="IPR001647">
    <property type="entry name" value="HTH_TetR"/>
</dbReference>